<evidence type="ECO:0000256" key="1">
    <source>
        <dbReference type="SAM" id="MobiDB-lite"/>
    </source>
</evidence>
<dbReference type="AlphaFoldDB" id="A0A498R9K2"/>
<dbReference type="SMART" id="SM00909">
    <property type="entry name" value="Germane"/>
    <property type="match status" value="1"/>
</dbReference>
<evidence type="ECO:0000259" key="3">
    <source>
        <dbReference type="SMART" id="SM00909"/>
    </source>
</evidence>
<dbReference type="PROSITE" id="PS51257">
    <property type="entry name" value="PROKAR_LIPOPROTEIN"/>
    <property type="match status" value="1"/>
</dbReference>
<dbReference type="Pfam" id="PF10646">
    <property type="entry name" value="Germane"/>
    <property type="match status" value="1"/>
</dbReference>
<proteinExistence type="predicted"/>
<feature type="region of interest" description="Disordered" evidence="1">
    <location>
        <begin position="32"/>
        <end position="54"/>
    </location>
</feature>
<feature type="domain" description="GerMN" evidence="3">
    <location>
        <begin position="89"/>
        <end position="177"/>
    </location>
</feature>
<dbReference type="InterPro" id="IPR019606">
    <property type="entry name" value="GerMN"/>
</dbReference>
<keyword evidence="5" id="KW-1185">Reference proteome</keyword>
<feature type="chain" id="PRO_5019813194" evidence="2">
    <location>
        <begin position="25"/>
        <end position="197"/>
    </location>
</feature>
<organism evidence="4 5">
    <name type="scientific">Lucifera butyrica</name>
    <dbReference type="NCBI Taxonomy" id="1351585"/>
    <lineage>
        <taxon>Bacteria</taxon>
        <taxon>Bacillati</taxon>
        <taxon>Bacillota</taxon>
        <taxon>Negativicutes</taxon>
        <taxon>Veillonellales</taxon>
        <taxon>Veillonellaceae</taxon>
        <taxon>Lucifera</taxon>
    </lineage>
</organism>
<gene>
    <name evidence="4" type="ORF">LUCI_1029</name>
</gene>
<evidence type="ECO:0000256" key="2">
    <source>
        <dbReference type="SAM" id="SignalP"/>
    </source>
</evidence>
<reference evidence="4 5" key="1">
    <citation type="submission" date="2018-06" db="EMBL/GenBank/DDBJ databases">
        <authorList>
            <person name="Strepis N."/>
        </authorList>
    </citation>
    <scope>NUCLEOTIDE SEQUENCE [LARGE SCALE GENOMIC DNA]</scope>
    <source>
        <strain evidence="4">LUCI</strain>
    </source>
</reference>
<name>A0A498R9K2_9FIRM</name>
<accession>A0A498R9K2</accession>
<dbReference type="Proteomes" id="UP000277811">
    <property type="component" value="Unassembled WGS sequence"/>
</dbReference>
<feature type="signal peptide" evidence="2">
    <location>
        <begin position="1"/>
        <end position="24"/>
    </location>
</feature>
<sequence>MAGKVKLWLLFLILAAGFIAGCAADVPANLTTKPSQTPAQSASEPTVVQSPAKQPTAMGNMRLTVYYATKDAENLVPVTYEVAKNTHPARTAVELLLTRPQNPDLVSVFPAGTKLKDIAVKKNIAYVDFNQQLLTGTSRGSATELLLVGAVVDTLTEFSDIQQVQILVEGKKLDTLYGHVDLSEPLSRSVQIIKKTK</sequence>
<evidence type="ECO:0000313" key="5">
    <source>
        <dbReference type="Proteomes" id="UP000277811"/>
    </source>
</evidence>
<keyword evidence="2" id="KW-0732">Signal</keyword>
<dbReference type="RefSeq" id="WP_243638690.1">
    <property type="nucleotide sequence ID" value="NZ_UPPP01000059.1"/>
</dbReference>
<protein>
    <submittedName>
        <fullName evidence="4">Sporulation and spore germination</fullName>
    </submittedName>
</protein>
<dbReference type="EMBL" id="UPPP01000059">
    <property type="protein sequence ID" value="VBB05818.1"/>
    <property type="molecule type" value="Genomic_DNA"/>
</dbReference>
<feature type="compositionally biased region" description="Polar residues" evidence="1">
    <location>
        <begin position="32"/>
        <end position="53"/>
    </location>
</feature>
<evidence type="ECO:0000313" key="4">
    <source>
        <dbReference type="EMBL" id="VBB05818.1"/>
    </source>
</evidence>